<reference evidence="1" key="1">
    <citation type="submission" date="2024-06" db="EMBL/GenBank/DDBJ databases">
        <title>Streptomyces sp. strain HUAS MG91 genome sequences.</title>
        <authorList>
            <person name="Mo P."/>
        </authorList>
    </citation>
    <scope>NUCLEOTIDE SEQUENCE</scope>
    <source>
        <strain evidence="1">HUAS MG91</strain>
    </source>
</reference>
<gene>
    <name evidence="1" type="ORF">ABII15_14880</name>
</gene>
<dbReference type="InterPro" id="IPR045920">
    <property type="entry name" value="DUF6339"/>
</dbReference>
<dbReference type="KEGG" id="stac:ABII15_14880"/>
<name>A0AAU8IS31_9ACTN</name>
<dbReference type="EMBL" id="CP159534">
    <property type="protein sequence ID" value="XCJ71179.1"/>
    <property type="molecule type" value="Genomic_DNA"/>
</dbReference>
<evidence type="ECO:0000313" key="1">
    <source>
        <dbReference type="EMBL" id="XCJ71179.1"/>
    </source>
</evidence>
<dbReference type="RefSeq" id="WP_353942806.1">
    <property type="nucleotide sequence ID" value="NZ_CP159534.1"/>
</dbReference>
<proteinExistence type="predicted"/>
<dbReference type="Pfam" id="PF19866">
    <property type="entry name" value="DUF6339"/>
    <property type="match status" value="1"/>
</dbReference>
<accession>A0AAU8IS31</accession>
<organism evidence="1">
    <name type="scientific">Streptomyces tabacisoli</name>
    <dbReference type="NCBI Taxonomy" id="3156398"/>
    <lineage>
        <taxon>Bacteria</taxon>
        <taxon>Bacillati</taxon>
        <taxon>Actinomycetota</taxon>
        <taxon>Actinomycetes</taxon>
        <taxon>Kitasatosporales</taxon>
        <taxon>Streptomycetaceae</taxon>
        <taxon>Streptomyces</taxon>
    </lineage>
</organism>
<protein>
    <submittedName>
        <fullName evidence="1">DUF6339 family protein</fullName>
    </submittedName>
</protein>
<dbReference type="AlphaFoldDB" id="A0AAU8IS31"/>
<sequence>MAKTFEYPDKIGRISDSVANKAVTRNLLDGGPLPIEMLVRGSTETTDESPRWEAAELRGLLEEAMSRFRDDKPSASDAWLAPRLHYTLRLTRAEAVDTTLWNFIALRVAPDFVRWRWGKVKDGRLVVSQAARFSGPWYKQSFSLLWWAAEIFRDGEDYRPVESACRNQDVLNTALRLNICHHRPTAQAMVELIEDGTIRTGRELNGLVRAVTTADSTLVYERLGPDQPRDHSIHQEWVETGHLDSVYDPERIPTGPMDGSVPYRSVEELSKLYKELFKGAHVRGKKN</sequence>